<organism evidence="1 2">
    <name type="scientific">Limnospira fusiformis PMC 851.14</name>
    <dbReference type="NCBI Taxonomy" id="2219512"/>
    <lineage>
        <taxon>Bacteria</taxon>
        <taxon>Bacillati</taxon>
        <taxon>Cyanobacteriota</taxon>
        <taxon>Cyanophyceae</taxon>
        <taxon>Oscillatoriophycideae</taxon>
        <taxon>Oscillatoriales</taxon>
        <taxon>Sirenicapillariaceae</taxon>
        <taxon>Limnospira</taxon>
    </lineage>
</organism>
<evidence type="ECO:0000313" key="1">
    <source>
        <dbReference type="EMBL" id="MEK9515488.1"/>
    </source>
</evidence>
<protein>
    <submittedName>
        <fullName evidence="1">Uncharacterized protein</fullName>
    </submittedName>
</protein>
<dbReference type="EMBL" id="JBBWYZ010000105">
    <property type="protein sequence ID" value="MEK9515488.1"/>
    <property type="molecule type" value="Genomic_DNA"/>
</dbReference>
<sequence length="75" mass="7850">MLSNLDSHSGSSADLTKACLALSWIVGIPRGHLSSLPGFGIHTLLSALALRFPLMFSAQVSLCSGDIALVKVVRT</sequence>
<comment type="caution">
    <text evidence="1">The sequence shown here is derived from an EMBL/GenBank/DDBJ whole genome shotgun (WGS) entry which is preliminary data.</text>
</comment>
<reference evidence="1 2" key="1">
    <citation type="journal article" date="2024" name="Front. Microbiol.">
        <title>Transcriptomic insights into the dominance of two phototrophs throughout the water column of a tropical hypersaline-alkaline crater lake (Dziani Dzaha, Mayotte).</title>
        <authorList>
            <person name="Duperron S."/>
            <person name="Halary S."/>
            <person name="Bouly J.-P."/>
            <person name="Roussel T."/>
            <person name="Hugoni M."/>
            <person name="Bruto M."/>
            <person name="Oger P."/>
            <person name="Duval C."/>
            <person name="Woo A."/>
            <person name="Jezequiel D."/>
            <person name="Ader M."/>
            <person name="Leboulanger C."/>
            <person name="Agogue H."/>
            <person name="Grossi V."/>
            <person name="Trousselier M."/>
            <person name="Bernard C."/>
        </authorList>
    </citation>
    <scope>NUCLEOTIDE SEQUENCE [LARGE SCALE GENOMIC DNA]</scope>
    <source>
        <strain evidence="1 2">PMC 851.14</strain>
    </source>
</reference>
<accession>A0ABU9EW02</accession>
<gene>
    <name evidence="1" type="ORF">AAEJ74_28785</name>
</gene>
<feature type="non-terminal residue" evidence="1">
    <location>
        <position position="75"/>
    </location>
</feature>
<dbReference type="Proteomes" id="UP001387447">
    <property type="component" value="Unassembled WGS sequence"/>
</dbReference>
<proteinExistence type="predicted"/>
<evidence type="ECO:0000313" key="2">
    <source>
        <dbReference type="Proteomes" id="UP001387447"/>
    </source>
</evidence>
<keyword evidence="2" id="KW-1185">Reference proteome</keyword>
<dbReference type="RefSeq" id="WP_368663359.1">
    <property type="nucleotide sequence ID" value="NZ_JBBWYZ010000105.1"/>
</dbReference>
<name>A0ABU9EW02_LIMFS</name>